<dbReference type="SUPFAM" id="SSF55785">
    <property type="entry name" value="PYP-like sensor domain (PAS domain)"/>
    <property type="match status" value="2"/>
</dbReference>
<feature type="domain" description="GGDEF" evidence="5">
    <location>
        <begin position="324"/>
        <end position="457"/>
    </location>
</feature>
<dbReference type="Proteomes" id="UP000266327">
    <property type="component" value="Unassembled WGS sequence"/>
</dbReference>
<comment type="caution">
    <text evidence="6">The sequence shown here is derived from an EMBL/GenBank/DDBJ whole genome shotgun (WGS) entry which is preliminary data.</text>
</comment>
<proteinExistence type="predicted"/>
<evidence type="ECO:0000256" key="1">
    <source>
        <dbReference type="ARBA" id="ARBA00051114"/>
    </source>
</evidence>
<dbReference type="CDD" id="cd01949">
    <property type="entry name" value="GGDEF"/>
    <property type="match status" value="1"/>
</dbReference>
<dbReference type="Gene3D" id="3.30.450.20">
    <property type="entry name" value="PAS domain"/>
    <property type="match status" value="2"/>
</dbReference>
<dbReference type="PIRSF" id="PIRSF005925">
    <property type="entry name" value="Dos"/>
    <property type="match status" value="1"/>
</dbReference>
<dbReference type="CDD" id="cd00130">
    <property type="entry name" value="PAS"/>
    <property type="match status" value="2"/>
</dbReference>
<dbReference type="FunFam" id="3.20.20.450:FF:000001">
    <property type="entry name" value="Cyclic di-GMP phosphodiesterase yahA"/>
    <property type="match status" value="1"/>
</dbReference>
<evidence type="ECO:0000313" key="6">
    <source>
        <dbReference type="EMBL" id="RJG02464.1"/>
    </source>
</evidence>
<dbReference type="InterPro" id="IPR001610">
    <property type="entry name" value="PAC"/>
</dbReference>
<gene>
    <name evidence="6" type="ORF">D3878_13485</name>
</gene>
<dbReference type="Pfam" id="PF08448">
    <property type="entry name" value="PAS_4"/>
    <property type="match status" value="1"/>
</dbReference>
<dbReference type="InterPro" id="IPR013656">
    <property type="entry name" value="PAS_4"/>
</dbReference>
<comment type="catalytic activity">
    <reaction evidence="1">
        <text>3',3'-c-di-GMP + H2O = 5'-phosphoguanylyl(3'-&gt;5')guanosine + H(+)</text>
        <dbReference type="Rhea" id="RHEA:24902"/>
        <dbReference type="ChEBI" id="CHEBI:15377"/>
        <dbReference type="ChEBI" id="CHEBI:15378"/>
        <dbReference type="ChEBI" id="CHEBI:58754"/>
        <dbReference type="ChEBI" id="CHEBI:58805"/>
        <dbReference type="EC" id="3.1.4.52"/>
    </reaction>
    <physiologicalReaction direction="left-to-right" evidence="1">
        <dbReference type="Rhea" id="RHEA:24903"/>
    </physiologicalReaction>
</comment>
<organism evidence="6 7">
    <name type="scientific">Noviherbaspirillum sedimenti</name>
    <dbReference type="NCBI Taxonomy" id="2320865"/>
    <lineage>
        <taxon>Bacteria</taxon>
        <taxon>Pseudomonadati</taxon>
        <taxon>Pseudomonadota</taxon>
        <taxon>Betaproteobacteria</taxon>
        <taxon>Burkholderiales</taxon>
        <taxon>Oxalobacteraceae</taxon>
        <taxon>Noviherbaspirillum</taxon>
    </lineage>
</organism>
<feature type="domain" description="PAC" evidence="3">
    <location>
        <begin position="119"/>
        <end position="170"/>
    </location>
</feature>
<evidence type="ECO:0000259" key="4">
    <source>
        <dbReference type="PROSITE" id="PS50883"/>
    </source>
</evidence>
<feature type="domain" description="PAS" evidence="2">
    <location>
        <begin position="167"/>
        <end position="233"/>
    </location>
</feature>
<dbReference type="AlphaFoldDB" id="A0A3A3G3P1"/>
<dbReference type="Gene3D" id="3.30.70.270">
    <property type="match status" value="1"/>
</dbReference>
<feature type="domain" description="EAL" evidence="4">
    <location>
        <begin position="466"/>
        <end position="718"/>
    </location>
</feature>
<dbReference type="InterPro" id="IPR000014">
    <property type="entry name" value="PAS"/>
</dbReference>
<dbReference type="Pfam" id="PF00990">
    <property type="entry name" value="GGDEF"/>
    <property type="match status" value="1"/>
</dbReference>
<dbReference type="SMART" id="SM00086">
    <property type="entry name" value="PAC"/>
    <property type="match status" value="2"/>
</dbReference>
<dbReference type="PANTHER" id="PTHR44757:SF2">
    <property type="entry name" value="BIOFILM ARCHITECTURE MAINTENANCE PROTEIN MBAA"/>
    <property type="match status" value="1"/>
</dbReference>
<dbReference type="NCBIfam" id="TIGR00229">
    <property type="entry name" value="sensory_box"/>
    <property type="match status" value="2"/>
</dbReference>
<accession>A0A3A3G3P1</accession>
<dbReference type="InterPro" id="IPR001633">
    <property type="entry name" value="EAL_dom"/>
</dbReference>
<dbReference type="SMART" id="SM00091">
    <property type="entry name" value="PAS"/>
    <property type="match status" value="2"/>
</dbReference>
<dbReference type="SMART" id="SM00267">
    <property type="entry name" value="GGDEF"/>
    <property type="match status" value="1"/>
</dbReference>
<dbReference type="PROSITE" id="PS50112">
    <property type="entry name" value="PAS"/>
    <property type="match status" value="2"/>
</dbReference>
<dbReference type="CDD" id="cd01948">
    <property type="entry name" value="EAL"/>
    <property type="match status" value="1"/>
</dbReference>
<dbReference type="InterPro" id="IPR043128">
    <property type="entry name" value="Rev_trsase/Diguanyl_cyclase"/>
</dbReference>
<dbReference type="InterPro" id="IPR029787">
    <property type="entry name" value="Nucleotide_cyclase"/>
</dbReference>
<name>A0A3A3G3P1_9BURK</name>
<dbReference type="Gene3D" id="3.20.20.450">
    <property type="entry name" value="EAL domain"/>
    <property type="match status" value="1"/>
</dbReference>
<protein>
    <submittedName>
        <fullName evidence="6">EAL domain-containing protein</fullName>
    </submittedName>
</protein>
<evidence type="ECO:0000313" key="7">
    <source>
        <dbReference type="Proteomes" id="UP000266327"/>
    </source>
</evidence>
<evidence type="ECO:0000259" key="2">
    <source>
        <dbReference type="PROSITE" id="PS50112"/>
    </source>
</evidence>
<sequence length="718" mass="79467">MESLMRDKFFGRKAAPAADGLRSIAPLDREMPAGDSGGMAIDVRGPFAEAIEQTSMVALQGVDRDGIICTWNDASAKLYGIARADAIGRHFCDLLTFRGTTAAFDAVLTTMWESGQPALPCDWQVSTVSGKLLWVYSTMFPVLEHGQTRQVFCMDIDITDRKQAEQALRLSAQVFENSHEGIIILDAQWRIVSVNAAFTAMTGFSEQQLTGAKESLLRSEEHDAAFYDAIHDEVSRNGHWQGELWGRRSNGEAFPAWASISAVPGGVRDIVNFIVIFCDISDRKAAEERVRHLSEHDILTGLPNRILLRDRLQQAIAAARRNRGKLAVLFLDLDRFKNVNDSLGHHIGDKLLQTVAERLKKCVRGNDTVSRQGGDEFVVMLTEIGGVEQVAHIAANILHSASMAYQIEGHALTITTSIGISMYPDDGQDMDALLRNADTAMYHAKESGRNSYQFFNPDMNVRMVARLTLERQLKTALEQEQFFLAYQPEIDIASGRIIGVEALLRWQHPDAGMLTPGHFLEAAEACGLILPIGDWVLQTACRQARSWHDQGTPMMVGVNLSAIQFRQKDLLQKIREVLRQTGLAPQYLELEITESVLVDSAGAALETMHALRAMGVVLAVDDFGTGYSSLNFLKHCPVDKLKIDQSFVRHLSGDANDAAIIRAILIMAKSLKLKVIAEGVETNDQLEFLRSQGCDEFQGNYCTQPVPASELPQFPRTN</sequence>
<dbReference type="SUPFAM" id="SSF55073">
    <property type="entry name" value="Nucleotide cyclase"/>
    <property type="match status" value="1"/>
</dbReference>
<dbReference type="InterPro" id="IPR035965">
    <property type="entry name" value="PAS-like_dom_sf"/>
</dbReference>
<dbReference type="FunFam" id="3.30.70.270:FF:000001">
    <property type="entry name" value="Diguanylate cyclase domain protein"/>
    <property type="match status" value="1"/>
</dbReference>
<dbReference type="PROSITE" id="PS50883">
    <property type="entry name" value="EAL"/>
    <property type="match status" value="1"/>
</dbReference>
<dbReference type="Pfam" id="PF00563">
    <property type="entry name" value="EAL"/>
    <property type="match status" value="1"/>
</dbReference>
<dbReference type="InterPro" id="IPR000160">
    <property type="entry name" value="GGDEF_dom"/>
</dbReference>
<dbReference type="InterPro" id="IPR000700">
    <property type="entry name" value="PAS-assoc_C"/>
</dbReference>
<reference evidence="7" key="1">
    <citation type="submission" date="2018-09" db="EMBL/GenBank/DDBJ databases">
        <authorList>
            <person name="Zhu H."/>
        </authorList>
    </citation>
    <scope>NUCLEOTIDE SEQUENCE [LARGE SCALE GENOMIC DNA]</scope>
    <source>
        <strain evidence="7">K1S02-23</strain>
    </source>
</reference>
<dbReference type="InterPro" id="IPR035919">
    <property type="entry name" value="EAL_sf"/>
</dbReference>
<dbReference type="NCBIfam" id="TIGR00254">
    <property type="entry name" value="GGDEF"/>
    <property type="match status" value="1"/>
</dbReference>
<dbReference type="EMBL" id="QYUQ01000002">
    <property type="protein sequence ID" value="RJG02464.1"/>
    <property type="molecule type" value="Genomic_DNA"/>
</dbReference>
<dbReference type="GO" id="GO:0071732">
    <property type="term" value="P:cellular response to nitric oxide"/>
    <property type="evidence" value="ECO:0007669"/>
    <property type="project" value="UniProtKB-ARBA"/>
</dbReference>
<dbReference type="PROSITE" id="PS50113">
    <property type="entry name" value="PAC"/>
    <property type="match status" value="1"/>
</dbReference>
<dbReference type="InterPro" id="IPR052155">
    <property type="entry name" value="Biofilm_reg_signaling"/>
</dbReference>
<dbReference type="GO" id="GO:0071111">
    <property type="term" value="F:cyclic-guanylate-specific phosphodiesterase activity"/>
    <property type="evidence" value="ECO:0007669"/>
    <property type="project" value="UniProtKB-EC"/>
</dbReference>
<evidence type="ECO:0000259" key="5">
    <source>
        <dbReference type="PROSITE" id="PS50887"/>
    </source>
</evidence>
<dbReference type="SMART" id="SM00052">
    <property type="entry name" value="EAL"/>
    <property type="match status" value="1"/>
</dbReference>
<dbReference type="Pfam" id="PF13426">
    <property type="entry name" value="PAS_9"/>
    <property type="match status" value="1"/>
</dbReference>
<dbReference type="SUPFAM" id="SSF141868">
    <property type="entry name" value="EAL domain-like"/>
    <property type="match status" value="1"/>
</dbReference>
<dbReference type="InterPro" id="IPR012226">
    <property type="entry name" value="Diguanyl_cyclase/Pdiesterase"/>
</dbReference>
<dbReference type="PROSITE" id="PS50887">
    <property type="entry name" value="GGDEF"/>
    <property type="match status" value="1"/>
</dbReference>
<feature type="domain" description="PAS" evidence="2">
    <location>
        <begin position="43"/>
        <end position="89"/>
    </location>
</feature>
<dbReference type="PANTHER" id="PTHR44757">
    <property type="entry name" value="DIGUANYLATE CYCLASE DGCP"/>
    <property type="match status" value="1"/>
</dbReference>
<keyword evidence="7" id="KW-1185">Reference proteome</keyword>
<evidence type="ECO:0000259" key="3">
    <source>
        <dbReference type="PROSITE" id="PS50113"/>
    </source>
</evidence>